<organism evidence="4 5">
    <name type="scientific">Phaeomoniella chlamydospora</name>
    <name type="common">Phaeoacremonium chlamydosporum</name>
    <dbReference type="NCBI Taxonomy" id="158046"/>
    <lineage>
        <taxon>Eukaryota</taxon>
        <taxon>Fungi</taxon>
        <taxon>Dikarya</taxon>
        <taxon>Ascomycota</taxon>
        <taxon>Pezizomycotina</taxon>
        <taxon>Eurotiomycetes</taxon>
        <taxon>Chaetothyriomycetidae</taxon>
        <taxon>Phaeomoniellales</taxon>
        <taxon>Phaeomoniellaceae</taxon>
        <taxon>Phaeomoniella</taxon>
    </lineage>
</organism>
<comment type="subcellular location">
    <subcellularLocation>
        <location evidence="2">Peroxisome membrane</location>
    </subcellularLocation>
</comment>
<accession>A0A0G2H0J2</accession>
<comment type="caution">
    <text evidence="4">The sequence shown here is derived from an EMBL/GenBank/DDBJ whole genome shotgun (WGS) entry which is preliminary data.</text>
</comment>
<dbReference type="PANTHER" id="PTHR13299:SF0">
    <property type="entry name" value="PEROXISOMAL MEMBRANE PROTEIN PEX16"/>
    <property type="match status" value="1"/>
</dbReference>
<sequence length="422" mass="47763">MKPNSGVASPASSYLSLPPNLLKKYNALILSNPSTVSQVESTLRSLTYFLPGARLHDSELASESIYTLTNLLSLYHDTILARSPAPGALSKVDPHAKYAKFWMNRSRLYTYLARLLKTVQYTELLWEMVGRRKGGERGRWRTVVFLESVKAILRLCLCWVTGGRWVLSSPLPDREDIKEIQSEQPERDINEWLENGSDPFHGKNDHPTRWENGLATPPLSDNEKLPNQSSQTHSRTNTPPSSSYSPTSSFVLPRTNITLPALPTSTSISTYLSEKTLFPSSIRLPATLVHRLTSSQSQLAELLYILRPLIFAILMSRAASRHVPQSPEIPSQNIGRPSWKRGWMPWVIGIGLDWGSQQLMKRDIERRVPGGLRGLSDVEKEEFKKRRTGLGWWIMRGAFYENFTRYVATLLLQTSPSLPYKS</sequence>
<evidence type="ECO:0000313" key="5">
    <source>
        <dbReference type="Proteomes" id="UP000053317"/>
    </source>
</evidence>
<keyword evidence="2" id="KW-0962">Peroxisome biogenesis</keyword>
<dbReference type="EMBL" id="LCWF01000008">
    <property type="protein sequence ID" value="KKY28848.1"/>
    <property type="molecule type" value="Genomic_DNA"/>
</dbReference>
<evidence type="ECO:0000313" key="4">
    <source>
        <dbReference type="EMBL" id="KKY28848.1"/>
    </source>
</evidence>
<dbReference type="InterPro" id="IPR013919">
    <property type="entry name" value="Pex16"/>
</dbReference>
<evidence type="ECO:0000256" key="1">
    <source>
        <dbReference type="ARBA" id="ARBA00009505"/>
    </source>
</evidence>
<reference evidence="4 5" key="1">
    <citation type="submission" date="2015-05" db="EMBL/GenBank/DDBJ databases">
        <title>Distinctive expansion of gene families associated with plant cell wall degradation and secondary metabolism in the genomes of grapevine trunk pathogens.</title>
        <authorList>
            <person name="Lawrence D.P."/>
            <person name="Travadon R."/>
            <person name="Rolshausen P.E."/>
            <person name="Baumgartner K."/>
        </authorList>
    </citation>
    <scope>NUCLEOTIDE SEQUENCE [LARGE SCALE GENOMIC DNA]</scope>
    <source>
        <strain evidence="4">UCRPC4</strain>
    </source>
</reference>
<dbReference type="Pfam" id="PF08610">
    <property type="entry name" value="Pex16"/>
    <property type="match status" value="1"/>
</dbReference>
<feature type="region of interest" description="Disordered" evidence="3">
    <location>
        <begin position="181"/>
        <end position="249"/>
    </location>
</feature>
<dbReference type="OrthoDB" id="2021143at2759"/>
<protein>
    <recommendedName>
        <fullName evidence="2">Peroxisomal membrane protein PEX16</fullName>
    </recommendedName>
</protein>
<dbReference type="GO" id="GO:0007031">
    <property type="term" value="P:peroxisome organization"/>
    <property type="evidence" value="ECO:0007669"/>
    <property type="project" value="UniProtKB-KW"/>
</dbReference>
<dbReference type="PANTHER" id="PTHR13299">
    <property type="entry name" value="PEROXISOMAL MEMBRANE PROTEIN PEX16"/>
    <property type="match status" value="1"/>
</dbReference>
<dbReference type="Proteomes" id="UP000053317">
    <property type="component" value="Unassembled WGS sequence"/>
</dbReference>
<feature type="compositionally biased region" description="Basic and acidic residues" evidence="3">
    <location>
        <begin position="181"/>
        <end position="190"/>
    </location>
</feature>
<reference evidence="4 5" key="2">
    <citation type="submission" date="2015-05" db="EMBL/GenBank/DDBJ databases">
        <authorList>
            <person name="Morales-Cruz A."/>
            <person name="Amrine K.C."/>
            <person name="Cantu D."/>
        </authorList>
    </citation>
    <scope>NUCLEOTIDE SEQUENCE [LARGE SCALE GENOMIC DNA]</scope>
    <source>
        <strain evidence="4">UCRPC4</strain>
    </source>
</reference>
<evidence type="ECO:0000256" key="2">
    <source>
        <dbReference type="RuleBase" id="RU365003"/>
    </source>
</evidence>
<name>A0A0G2H0J2_PHACM</name>
<evidence type="ECO:0000256" key="3">
    <source>
        <dbReference type="SAM" id="MobiDB-lite"/>
    </source>
</evidence>
<gene>
    <name evidence="4" type="ORF">UCRPC4_g00357</name>
</gene>
<keyword evidence="2" id="KW-0576">Peroxisome</keyword>
<feature type="compositionally biased region" description="Low complexity" evidence="3">
    <location>
        <begin position="234"/>
        <end position="249"/>
    </location>
</feature>
<proteinExistence type="inferred from homology"/>
<dbReference type="GO" id="GO:0005778">
    <property type="term" value="C:peroxisomal membrane"/>
    <property type="evidence" value="ECO:0007669"/>
    <property type="project" value="UniProtKB-SubCell"/>
</dbReference>
<feature type="compositionally biased region" description="Basic and acidic residues" evidence="3">
    <location>
        <begin position="200"/>
        <end position="209"/>
    </location>
</feature>
<comment type="similarity">
    <text evidence="1 2">Belongs to the peroxin-16 family.</text>
</comment>
<keyword evidence="5" id="KW-1185">Reference proteome</keyword>
<dbReference type="AlphaFoldDB" id="A0A0G2H0J2"/>